<comment type="similarity">
    <text evidence="2">Belongs to the AOR/FOR family.</text>
</comment>
<dbReference type="eggNOG" id="COG2414">
    <property type="taxonomic scope" value="Bacteria"/>
</dbReference>
<dbReference type="GO" id="GO:0046872">
    <property type="term" value="F:metal ion binding"/>
    <property type="evidence" value="ECO:0007669"/>
    <property type="project" value="UniProtKB-KW"/>
</dbReference>
<dbReference type="InterPro" id="IPR051919">
    <property type="entry name" value="W-dependent_AOR"/>
</dbReference>
<keyword evidence="4" id="KW-0479">Metal-binding</keyword>
<evidence type="ECO:0000313" key="11">
    <source>
        <dbReference type="Proteomes" id="UP000005868"/>
    </source>
</evidence>
<reference evidence="10 11" key="2">
    <citation type="journal article" date="2012" name="Stand. Genomic Sci.">
        <title>Genome sequence of the moderately thermophilic, amino-acid-degrading and sulfur-reducing bacterium Thermovirga lienii type strain (Cas60314(T)).</title>
        <authorList>
            <person name="Goker M."/>
            <person name="Saunders E."/>
            <person name="Lapidus A."/>
            <person name="Nolan M."/>
            <person name="Lucas S."/>
            <person name="Hammon N."/>
            <person name="Deshpande S."/>
            <person name="Cheng J.F."/>
            <person name="Han C."/>
            <person name="Tapia R."/>
            <person name="Goodwin L.A."/>
            <person name="Pitluck S."/>
            <person name="Liolios K."/>
            <person name="Mavromatis K."/>
            <person name="Pagani I."/>
            <person name="Ivanova N."/>
            <person name="Mikhailova N."/>
            <person name="Pati A."/>
            <person name="Chen A."/>
            <person name="Palaniappan K."/>
            <person name="Land M."/>
            <person name="Chang Y.J."/>
            <person name="Jeffries C.D."/>
            <person name="Brambilla E.M."/>
            <person name="Rohde M."/>
            <person name="Spring S."/>
            <person name="Detter J.C."/>
            <person name="Woyke T."/>
            <person name="Bristow J."/>
            <person name="Eisen J.A."/>
            <person name="Markowitz V."/>
            <person name="Hugenholtz P."/>
            <person name="Kyrpides N.C."/>
            <person name="Klenk H.P."/>
        </authorList>
    </citation>
    <scope>NUCLEOTIDE SEQUENCE [LARGE SCALE GENOMIC DNA]</scope>
    <source>
        <strain evidence="11">ATCC BAA-1197 / DSM 17291 / Cas60314</strain>
    </source>
</reference>
<dbReference type="HOGENOM" id="CLU_020364_1_0_0"/>
<comment type="cofactor">
    <cofactor evidence="1">
        <name>[4Fe-4S] cluster</name>
        <dbReference type="ChEBI" id="CHEBI:49883"/>
    </cofactor>
</comment>
<dbReference type="Gene3D" id="3.60.9.10">
    <property type="entry name" value="Aldehyde ferredoxin oxidoreductase, N-terminal domain"/>
    <property type="match status" value="1"/>
</dbReference>
<evidence type="ECO:0000256" key="8">
    <source>
        <dbReference type="ARBA" id="ARBA00049934"/>
    </source>
</evidence>
<keyword evidence="11" id="KW-1185">Reference proteome</keyword>
<dbReference type="GO" id="GO:0051539">
    <property type="term" value="F:4 iron, 4 sulfur cluster binding"/>
    <property type="evidence" value="ECO:0007669"/>
    <property type="project" value="UniProtKB-KW"/>
</dbReference>
<dbReference type="InterPro" id="IPR036021">
    <property type="entry name" value="Tungsten_al_ferr_oxy-like_C"/>
</dbReference>
<evidence type="ECO:0000256" key="6">
    <source>
        <dbReference type="ARBA" id="ARBA00023004"/>
    </source>
</evidence>
<protein>
    <submittedName>
        <fullName evidence="10">Aldehyde ferredoxin oxidoreductase</fullName>
        <ecNumber evidence="10">1.2.7.5</ecNumber>
    </submittedName>
</protein>
<evidence type="ECO:0000256" key="4">
    <source>
        <dbReference type="ARBA" id="ARBA00022723"/>
    </source>
</evidence>
<dbReference type="PANTHER" id="PTHR30038">
    <property type="entry name" value="ALDEHYDE FERREDOXIN OXIDOREDUCTASE"/>
    <property type="match status" value="1"/>
</dbReference>
<dbReference type="InterPro" id="IPR001203">
    <property type="entry name" value="OxRdtase_Ald_Fedxn_C"/>
</dbReference>
<dbReference type="Gene3D" id="1.10.599.10">
    <property type="entry name" value="Aldehyde Ferredoxin Oxidoreductase Protein, subunit A, domain 3"/>
    <property type="match status" value="1"/>
</dbReference>
<evidence type="ECO:0000256" key="1">
    <source>
        <dbReference type="ARBA" id="ARBA00001966"/>
    </source>
</evidence>
<organism evidence="10 11">
    <name type="scientific">Thermovirga lienii (strain ATCC BAA-1197 / DSM 17291 / Cas60314)</name>
    <dbReference type="NCBI Taxonomy" id="580340"/>
    <lineage>
        <taxon>Bacteria</taxon>
        <taxon>Thermotogati</taxon>
        <taxon>Synergistota</taxon>
        <taxon>Synergistia</taxon>
        <taxon>Synergistales</taxon>
        <taxon>Thermovirgaceae</taxon>
        <taxon>Thermovirga</taxon>
    </lineage>
</organism>
<name>G7V8P0_THELD</name>
<dbReference type="SUPFAM" id="SSF48310">
    <property type="entry name" value="Aldehyde ferredoxin oxidoreductase, C-terminal domains"/>
    <property type="match status" value="1"/>
</dbReference>
<dbReference type="Pfam" id="PF01314">
    <property type="entry name" value="AFOR_C"/>
    <property type="match status" value="1"/>
</dbReference>
<evidence type="ECO:0000256" key="2">
    <source>
        <dbReference type="ARBA" id="ARBA00011032"/>
    </source>
</evidence>
<feature type="domain" description="Aldehyde ferredoxin oxidoreductase N-terminal" evidence="9">
    <location>
        <begin position="9"/>
        <end position="210"/>
    </location>
</feature>
<keyword evidence="7" id="KW-0411">Iron-sulfur</keyword>
<proteinExistence type="inferred from homology"/>
<dbReference type="SMART" id="SM00790">
    <property type="entry name" value="AFOR_N"/>
    <property type="match status" value="1"/>
</dbReference>
<keyword evidence="5 10" id="KW-0560">Oxidoreductase</keyword>
<dbReference type="GO" id="GO:0009055">
    <property type="term" value="F:electron transfer activity"/>
    <property type="evidence" value="ECO:0007669"/>
    <property type="project" value="InterPro"/>
</dbReference>
<sequence length="627" mass="67731">MQGLKSVFGKMLRVDLSTGTCFVEKAEERALNLFMGGAGLAADIILKETEAKYDPLGSEAPLVIATGPLTGTGAPGCGSVDLCFKSPLTGVWGESRSGSDFGPALRKAGIDVVVITGRAEEPSVLIIDEGSWEVRPWPALKGLSTSKKTKAIKDELGGDFEVGCIGPAGENLVKFASVMFGDASRAAGRSGAGTVMGSKNLLAVAVRGKKKFPIREAQKFMALCRDISRRLISDPGNAIWAQEGTTGELARADAAGDFPTKNWEANSWGKGAALFKHFQENNFVSARPCYKGCILRCGRKAKVDKGPWMTPCHEGCEYETMTTFTAYLLNEDVDAAVHASWLCNEFGLDTISAGSVLAFAMDCFEKGILKPSDNEGSPLEWGDMEETLKLLRKIASREGLGDLLADGVKRAASELGKGAQELAVHVKGLEGPAHDPRSGKALGLSYGVANTGMNHIHPIEGMAWDSGKMDFGLISYGLPDPNEVDRYEEEGKGKAVKLLHDFGMMPDILGFCKFYVYAGVTVDDLADLMTALSGEDFTGEDLLKVGERAYNAQRAFNVREGVSKEDDLLPKKILSQPAFGKYAQKAECVISDYDKMLMEYYQARGWDENGRPTREKLKELGLDYLVR</sequence>
<dbReference type="InterPro" id="IPR013985">
    <property type="entry name" value="Ald_Fedxn_OxRdtase_dom3"/>
</dbReference>
<dbReference type="Proteomes" id="UP000005868">
    <property type="component" value="Chromosome"/>
</dbReference>
<evidence type="ECO:0000259" key="9">
    <source>
        <dbReference type="SMART" id="SM00790"/>
    </source>
</evidence>
<dbReference type="InterPro" id="IPR013984">
    <property type="entry name" value="Ald_Fedxn_OxRdtase_dom2"/>
</dbReference>
<dbReference type="InterPro" id="IPR013983">
    <property type="entry name" value="Ald_Fedxn_OxRdtase_N"/>
</dbReference>
<dbReference type="SUPFAM" id="SSF56228">
    <property type="entry name" value="Aldehyde ferredoxin oxidoreductase, N-terminal domain"/>
    <property type="match status" value="1"/>
</dbReference>
<evidence type="ECO:0000256" key="5">
    <source>
        <dbReference type="ARBA" id="ARBA00023002"/>
    </source>
</evidence>
<dbReference type="InterPro" id="IPR036503">
    <property type="entry name" value="Ald_Fedxn_OxRdtase_N_sf"/>
</dbReference>
<dbReference type="Gene3D" id="1.10.569.10">
    <property type="entry name" value="Aldehyde Ferredoxin Oxidoreductase Protein, subunit A, domain 2"/>
    <property type="match status" value="1"/>
</dbReference>
<gene>
    <name evidence="10" type="ordered locus">Tlie_1780</name>
</gene>
<keyword evidence="6" id="KW-0408">Iron</keyword>
<evidence type="ECO:0000256" key="3">
    <source>
        <dbReference type="ARBA" id="ARBA00022485"/>
    </source>
</evidence>
<keyword evidence="3" id="KW-0004">4Fe-4S</keyword>
<dbReference type="AlphaFoldDB" id="G7V8P0"/>
<dbReference type="PANTHER" id="PTHR30038:SF7">
    <property type="entry name" value="TUNGSTEN-CONTAINING GLYCERALDEHYDE-3-PHOSPHATE:FERREDOXIN OXIDOREDUCTASE"/>
    <property type="match status" value="1"/>
</dbReference>
<dbReference type="EC" id="1.2.7.5" evidence="10"/>
<evidence type="ECO:0000256" key="7">
    <source>
        <dbReference type="ARBA" id="ARBA00023014"/>
    </source>
</evidence>
<dbReference type="GO" id="GO:0033726">
    <property type="term" value="F:aldehyde ferredoxin oxidoreductase activity"/>
    <property type="evidence" value="ECO:0007669"/>
    <property type="project" value="UniProtKB-EC"/>
</dbReference>
<dbReference type="KEGG" id="tli:Tlie_1780"/>
<reference evidence="11" key="1">
    <citation type="submission" date="2011-10" db="EMBL/GenBank/DDBJ databases">
        <title>The complete genome of chromosome of Thermovirga lienii DSM 17291.</title>
        <authorList>
            <consortium name="US DOE Joint Genome Institute (JGI-PGF)"/>
            <person name="Lucas S."/>
            <person name="Copeland A."/>
            <person name="Lapidus A."/>
            <person name="Glavina del Rio T."/>
            <person name="Dalin E."/>
            <person name="Tice H."/>
            <person name="Bruce D."/>
            <person name="Goodwin L."/>
            <person name="Pitluck S."/>
            <person name="Peters L."/>
            <person name="Mikhailova N."/>
            <person name="Saunders E."/>
            <person name="Kyrpides N."/>
            <person name="Mavromatis K."/>
            <person name="Ivanova N."/>
            <person name="Last F.I."/>
            <person name="Brettin T."/>
            <person name="Detter J.C."/>
            <person name="Han C."/>
            <person name="Larimer F."/>
            <person name="Land M."/>
            <person name="Hauser L."/>
            <person name="Markowitz V."/>
            <person name="Cheng J.-F."/>
            <person name="Hugenholtz P."/>
            <person name="Woyke T."/>
            <person name="Wu D."/>
            <person name="Spring S."/>
            <person name="Schroeder M."/>
            <person name="Brambilla E.-M."/>
            <person name="Klenk H.-P."/>
            <person name="Eisen J.A."/>
        </authorList>
    </citation>
    <scope>NUCLEOTIDE SEQUENCE [LARGE SCALE GENOMIC DNA]</scope>
    <source>
        <strain evidence="11">ATCC BAA-1197 / DSM 17291 / Cas60314</strain>
    </source>
</reference>
<dbReference type="OrthoDB" id="9763894at2"/>
<evidence type="ECO:0000313" key="10">
    <source>
        <dbReference type="EMBL" id="AER67501.1"/>
    </source>
</evidence>
<dbReference type="STRING" id="580340.Tlie_1780"/>
<dbReference type="EMBL" id="CP003096">
    <property type="protein sequence ID" value="AER67501.1"/>
    <property type="molecule type" value="Genomic_DNA"/>
</dbReference>
<comment type="cofactor">
    <cofactor evidence="8">
        <name>tungstopterin</name>
        <dbReference type="ChEBI" id="CHEBI:30402"/>
    </cofactor>
</comment>
<dbReference type="Pfam" id="PF02730">
    <property type="entry name" value="AFOR_N"/>
    <property type="match status" value="1"/>
</dbReference>
<accession>G7V8P0</accession>